<dbReference type="PRINTS" id="PR00950">
    <property type="entry name" value="TYPE3IMSPROT"/>
</dbReference>
<evidence type="ECO:0000256" key="8">
    <source>
        <dbReference type="ARBA" id="ARBA00022927"/>
    </source>
</evidence>
<evidence type="ECO:0000256" key="6">
    <source>
        <dbReference type="ARBA" id="ARBA00022692"/>
    </source>
</evidence>
<evidence type="ECO:0000256" key="3">
    <source>
        <dbReference type="ARBA" id="ARBA00021622"/>
    </source>
</evidence>
<keyword evidence="6 12" id="KW-0812">Transmembrane</keyword>
<evidence type="ECO:0000256" key="13">
    <source>
        <dbReference type="SAM" id="MobiDB-lite"/>
    </source>
</evidence>
<keyword evidence="10 12" id="KW-0472">Membrane</keyword>
<dbReference type="OrthoDB" id="9807950at2"/>
<evidence type="ECO:0000256" key="11">
    <source>
        <dbReference type="ARBA" id="ARBA00023225"/>
    </source>
</evidence>
<dbReference type="InterPro" id="IPR029025">
    <property type="entry name" value="T3SS_substrate_exporter_C"/>
</dbReference>
<dbReference type="NCBIfam" id="TIGR00328">
    <property type="entry name" value="flhB"/>
    <property type="match status" value="1"/>
</dbReference>
<dbReference type="PANTHER" id="PTHR30531">
    <property type="entry name" value="FLAGELLAR BIOSYNTHETIC PROTEIN FLHB"/>
    <property type="match status" value="1"/>
</dbReference>
<dbReference type="FunFam" id="3.40.1690.10:FF:000001">
    <property type="entry name" value="Flagellar biosynthetic protein FlhB"/>
    <property type="match status" value="1"/>
</dbReference>
<dbReference type="InterPro" id="IPR006135">
    <property type="entry name" value="T3SS_substrate_exporter"/>
</dbReference>
<dbReference type="Gene3D" id="3.40.1690.10">
    <property type="entry name" value="secretion proteins EscU"/>
    <property type="match status" value="1"/>
</dbReference>
<accession>A0A0U1NS65</accession>
<keyword evidence="4 12" id="KW-0813">Transport</keyword>
<keyword evidence="14" id="KW-0282">Flagellum</keyword>
<dbReference type="Gene3D" id="6.10.250.2080">
    <property type="match status" value="1"/>
</dbReference>
<proteinExistence type="inferred from homology"/>
<keyword evidence="5 12" id="KW-1003">Cell membrane</keyword>
<feature type="compositionally biased region" description="Basic and acidic residues" evidence="13">
    <location>
        <begin position="1"/>
        <end position="10"/>
    </location>
</feature>
<comment type="function">
    <text evidence="12">Required for formation of the rod structure in the basal body of the flagellar apparatus. Together with FliI and FliH, may constitute the export apparatus of flagellin.</text>
</comment>
<protein>
    <recommendedName>
        <fullName evidence="3 12">Flagellar biosynthetic protein FlhB</fullName>
    </recommendedName>
</protein>
<comment type="similarity">
    <text evidence="2 12">Belongs to the type III secretion exporter family.</text>
</comment>
<evidence type="ECO:0000256" key="1">
    <source>
        <dbReference type="ARBA" id="ARBA00004651"/>
    </source>
</evidence>
<keyword evidence="15" id="KW-1185">Reference proteome</keyword>
<dbReference type="Proteomes" id="UP000199087">
    <property type="component" value="Unassembled WGS sequence"/>
</dbReference>
<evidence type="ECO:0000256" key="5">
    <source>
        <dbReference type="ARBA" id="ARBA00022475"/>
    </source>
</evidence>
<dbReference type="RefSeq" id="WP_090631105.1">
    <property type="nucleotide sequence ID" value="NZ_CVRB01000001.1"/>
</dbReference>
<comment type="subcellular location">
    <subcellularLocation>
        <location evidence="1">Cell membrane</location>
        <topology evidence="1">Multi-pass membrane protein</topology>
    </subcellularLocation>
</comment>
<reference evidence="15" key="1">
    <citation type="submission" date="2015-05" db="EMBL/GenBank/DDBJ databases">
        <authorList>
            <person name="Urmite Genomes"/>
        </authorList>
    </citation>
    <scope>NUCLEOTIDE SEQUENCE [LARGE SCALE GENOMIC DNA]</scope>
    <source>
        <strain evidence="15">LF1</strain>
    </source>
</reference>
<dbReference type="GO" id="GO:0044780">
    <property type="term" value="P:bacterial-type flagellum assembly"/>
    <property type="evidence" value="ECO:0007669"/>
    <property type="project" value="InterPro"/>
</dbReference>
<feature type="transmembrane region" description="Helical" evidence="12">
    <location>
        <begin position="181"/>
        <end position="207"/>
    </location>
</feature>
<keyword evidence="14" id="KW-0969">Cilium</keyword>
<name>A0A0U1NS65_9BACI</name>
<gene>
    <name evidence="12" type="primary">flhB</name>
    <name evidence="14" type="ORF">BN000_00792</name>
</gene>
<keyword evidence="8 12" id="KW-0653">Protein transport</keyword>
<evidence type="ECO:0000256" key="4">
    <source>
        <dbReference type="ARBA" id="ARBA00022448"/>
    </source>
</evidence>
<dbReference type="STRING" id="1499688.BN000_00792"/>
<feature type="compositionally biased region" description="Basic residues" evidence="13">
    <location>
        <begin position="11"/>
        <end position="22"/>
    </location>
</feature>
<evidence type="ECO:0000256" key="12">
    <source>
        <dbReference type="RuleBase" id="RU364091"/>
    </source>
</evidence>
<evidence type="ECO:0000313" key="15">
    <source>
        <dbReference type="Proteomes" id="UP000199087"/>
    </source>
</evidence>
<keyword evidence="7 12" id="KW-1005">Bacterial flagellum biogenesis</keyword>
<dbReference type="EMBL" id="CVRB01000001">
    <property type="protein sequence ID" value="CRK80901.1"/>
    <property type="molecule type" value="Genomic_DNA"/>
</dbReference>
<dbReference type="AlphaFoldDB" id="A0A0U1NS65"/>
<organism evidence="14 15">
    <name type="scientific">Neobacillus massiliamazoniensis</name>
    <dbReference type="NCBI Taxonomy" id="1499688"/>
    <lineage>
        <taxon>Bacteria</taxon>
        <taxon>Bacillati</taxon>
        <taxon>Bacillota</taxon>
        <taxon>Bacilli</taxon>
        <taxon>Bacillales</taxon>
        <taxon>Bacillaceae</taxon>
        <taxon>Neobacillus</taxon>
    </lineage>
</organism>
<keyword evidence="11 12" id="KW-1006">Bacterial flagellum protein export</keyword>
<keyword evidence="14" id="KW-0966">Cell projection</keyword>
<feature type="transmembrane region" description="Helical" evidence="12">
    <location>
        <begin position="138"/>
        <end position="161"/>
    </location>
</feature>
<dbReference type="Pfam" id="PF01312">
    <property type="entry name" value="Bac_export_2"/>
    <property type="match status" value="1"/>
</dbReference>
<feature type="transmembrane region" description="Helical" evidence="12">
    <location>
        <begin position="92"/>
        <end position="117"/>
    </location>
</feature>
<dbReference type="GO" id="GO:0009306">
    <property type="term" value="P:protein secretion"/>
    <property type="evidence" value="ECO:0007669"/>
    <property type="project" value="InterPro"/>
</dbReference>
<evidence type="ECO:0000256" key="9">
    <source>
        <dbReference type="ARBA" id="ARBA00022989"/>
    </source>
</evidence>
<dbReference type="GO" id="GO:0005886">
    <property type="term" value="C:plasma membrane"/>
    <property type="evidence" value="ECO:0007669"/>
    <property type="project" value="UniProtKB-SubCell"/>
</dbReference>
<sequence>MSGEKTEKATPHKRREARKKGQVAKSAEVSSSLTLLLCFAFFMIAGKSIVEGCMEIYRRCFQEYMLWDISYHSLQLMFKQILWEAAKLLGPFFAIVLVVGLFANFLQVGFNFNIGLLKMNFGKLNPIQGAKNIFSIRSLVELVKALLKITITSGIAFAVIWNQKTELFSIGQKSIYDAARLIGSLILQLGLTVAGCLVVLAAADFFYQRFEFEKKLRMSKQEIKEEYKKMEGDPVVKGKRRAQQRKLSMSRMMQELPKADVVITNPTHFAVAIRYDVESMDAPEVIAKGKDHIALKIKEIAAENKIMTVENKPLARALFASVEIGDTIPEELFNAVAEILAYVYYQEGRFKGRMA</sequence>
<feature type="transmembrane region" description="Helical" evidence="12">
    <location>
        <begin position="23"/>
        <end position="45"/>
    </location>
</feature>
<evidence type="ECO:0000256" key="2">
    <source>
        <dbReference type="ARBA" id="ARBA00010690"/>
    </source>
</evidence>
<evidence type="ECO:0000256" key="10">
    <source>
        <dbReference type="ARBA" id="ARBA00023136"/>
    </source>
</evidence>
<evidence type="ECO:0000313" key="14">
    <source>
        <dbReference type="EMBL" id="CRK80901.1"/>
    </source>
</evidence>
<keyword evidence="9 12" id="KW-1133">Transmembrane helix</keyword>
<evidence type="ECO:0000256" key="7">
    <source>
        <dbReference type="ARBA" id="ARBA00022795"/>
    </source>
</evidence>
<dbReference type="InterPro" id="IPR006136">
    <property type="entry name" value="FlhB"/>
</dbReference>
<dbReference type="PANTHER" id="PTHR30531:SF12">
    <property type="entry name" value="FLAGELLAR BIOSYNTHETIC PROTEIN FLHB"/>
    <property type="match status" value="1"/>
</dbReference>
<feature type="region of interest" description="Disordered" evidence="13">
    <location>
        <begin position="1"/>
        <end position="23"/>
    </location>
</feature>
<dbReference type="SUPFAM" id="SSF160544">
    <property type="entry name" value="EscU C-terminal domain-like"/>
    <property type="match status" value="1"/>
</dbReference>